<organism evidence="1 2">
    <name type="scientific">Macroventuria anomochaeta</name>
    <dbReference type="NCBI Taxonomy" id="301207"/>
    <lineage>
        <taxon>Eukaryota</taxon>
        <taxon>Fungi</taxon>
        <taxon>Dikarya</taxon>
        <taxon>Ascomycota</taxon>
        <taxon>Pezizomycotina</taxon>
        <taxon>Dothideomycetes</taxon>
        <taxon>Pleosporomycetidae</taxon>
        <taxon>Pleosporales</taxon>
        <taxon>Pleosporineae</taxon>
        <taxon>Didymellaceae</taxon>
        <taxon>Macroventuria</taxon>
    </lineage>
</organism>
<dbReference type="EMBL" id="MU006708">
    <property type="protein sequence ID" value="KAF2630010.1"/>
    <property type="molecule type" value="Genomic_DNA"/>
</dbReference>
<protein>
    <submittedName>
        <fullName evidence="1">Uncharacterized protein</fullName>
    </submittedName>
</protein>
<accession>A0ACB6S8V1</accession>
<proteinExistence type="predicted"/>
<evidence type="ECO:0000313" key="1">
    <source>
        <dbReference type="EMBL" id="KAF2630010.1"/>
    </source>
</evidence>
<reference evidence="1" key="1">
    <citation type="journal article" date="2020" name="Stud. Mycol.">
        <title>101 Dothideomycetes genomes: a test case for predicting lifestyles and emergence of pathogens.</title>
        <authorList>
            <person name="Haridas S."/>
            <person name="Albert R."/>
            <person name="Binder M."/>
            <person name="Bloem J."/>
            <person name="Labutti K."/>
            <person name="Salamov A."/>
            <person name="Andreopoulos B."/>
            <person name="Baker S."/>
            <person name="Barry K."/>
            <person name="Bills G."/>
            <person name="Bluhm B."/>
            <person name="Cannon C."/>
            <person name="Castanera R."/>
            <person name="Culley D."/>
            <person name="Daum C."/>
            <person name="Ezra D."/>
            <person name="Gonzalez J."/>
            <person name="Henrissat B."/>
            <person name="Kuo A."/>
            <person name="Liang C."/>
            <person name="Lipzen A."/>
            <person name="Lutzoni F."/>
            <person name="Magnuson J."/>
            <person name="Mondo S."/>
            <person name="Nolan M."/>
            <person name="Ohm R."/>
            <person name="Pangilinan J."/>
            <person name="Park H.-J."/>
            <person name="Ramirez L."/>
            <person name="Alfaro M."/>
            <person name="Sun H."/>
            <person name="Tritt A."/>
            <person name="Yoshinaga Y."/>
            <person name="Zwiers L.-H."/>
            <person name="Turgeon B."/>
            <person name="Goodwin S."/>
            <person name="Spatafora J."/>
            <person name="Crous P."/>
            <person name="Grigoriev I."/>
        </authorList>
    </citation>
    <scope>NUCLEOTIDE SEQUENCE</scope>
    <source>
        <strain evidence="1">CBS 525.71</strain>
    </source>
</reference>
<comment type="caution">
    <text evidence="1">The sequence shown here is derived from an EMBL/GenBank/DDBJ whole genome shotgun (WGS) entry which is preliminary data.</text>
</comment>
<name>A0ACB6S8V1_9PLEO</name>
<gene>
    <name evidence="1" type="ORF">BU25DRAFT_262861</name>
</gene>
<sequence>MKCNAAYAILDEAARQLLQRKHVFVDSQEGAIPCNVGISWPLMRASLEDEIGGCLPVHLYIWEDTSIRGADMSIPAMSDRCCCIKLPEALFSDRGTSDTQFQPCTCPSHNNFALGTSRMDVALTTILLTLIGHVVRFPYDSSGEARHQNGRGKPNLREAAETVYTSDQLFPLAIC</sequence>
<keyword evidence="2" id="KW-1185">Reference proteome</keyword>
<evidence type="ECO:0000313" key="2">
    <source>
        <dbReference type="Proteomes" id="UP000799754"/>
    </source>
</evidence>
<dbReference type="Proteomes" id="UP000799754">
    <property type="component" value="Unassembled WGS sequence"/>
</dbReference>